<dbReference type="GO" id="GO:0000976">
    <property type="term" value="F:transcription cis-regulatory region binding"/>
    <property type="evidence" value="ECO:0007669"/>
    <property type="project" value="TreeGrafter"/>
</dbReference>
<dbReference type="AlphaFoldDB" id="A0A6C7E3S0"/>
<dbReference type="SUPFAM" id="SSF46689">
    <property type="entry name" value="Homeodomain-like"/>
    <property type="match status" value="1"/>
</dbReference>
<feature type="domain" description="HTH tetR-type" evidence="5">
    <location>
        <begin position="18"/>
        <end position="77"/>
    </location>
</feature>
<evidence type="ECO:0000259" key="5">
    <source>
        <dbReference type="PROSITE" id="PS50977"/>
    </source>
</evidence>
<dbReference type="OrthoDB" id="5242390at2"/>
<keyword evidence="1" id="KW-0805">Transcription regulation</keyword>
<dbReference type="PRINTS" id="PR00455">
    <property type="entry name" value="HTHTETR"/>
</dbReference>
<gene>
    <name evidence="6" type="ORF">YM304_13030</name>
</gene>
<name>A0A6C7E3S0_ILUCY</name>
<accession>A0A6C7E3S0</accession>
<protein>
    <submittedName>
        <fullName evidence="6">Putative TetR family transcriptional regulator</fullName>
    </submittedName>
</protein>
<sequence>MGAMAGHNQTDGRTMRRTRNREAVLDAVLAIFDEGTLDPSIDDVAMRAGVSNRSIYRYFTDRDHLIRTAMSHSMARLGPDLMLEVNTSDSFDERVRRFVDHRLSIYDRTASITRAAKLASATEPLIAEQFEMARLMLRQQFLNHFGPELGPLAPNEQTAAVIAAELPFQFESFEFLAASTNGVREEMRNLLIDQLTLSIGRFRTTVS</sequence>
<dbReference type="Pfam" id="PF00440">
    <property type="entry name" value="TetR_N"/>
    <property type="match status" value="1"/>
</dbReference>
<dbReference type="RefSeq" id="WP_015440864.1">
    <property type="nucleotide sequence ID" value="NC_020520.1"/>
</dbReference>
<reference evidence="6 7" key="1">
    <citation type="journal article" date="2013" name="Int. J. Syst. Evol. Microbiol.">
        <title>Ilumatobacter nonamiense sp. nov. and Ilumatobacter coccineum sp. nov., isolated from seashore sand.</title>
        <authorList>
            <person name="Matsumoto A."/>
            <person name="Kasai H."/>
            <person name="Matsuo Y."/>
            <person name="Shizuri Y."/>
            <person name="Ichikawa N."/>
            <person name="Fujita N."/>
            <person name="Omura S."/>
            <person name="Takahashi Y."/>
        </authorList>
    </citation>
    <scope>NUCLEOTIDE SEQUENCE [LARGE SCALE GENOMIC DNA]</scope>
    <source>
        <strain evidence="7">NBRC 103263 / KCTC 29153 / YM16-304</strain>
    </source>
</reference>
<keyword evidence="2 4" id="KW-0238">DNA-binding</keyword>
<keyword evidence="7" id="KW-1185">Reference proteome</keyword>
<evidence type="ECO:0000256" key="1">
    <source>
        <dbReference type="ARBA" id="ARBA00023015"/>
    </source>
</evidence>
<dbReference type="EMBL" id="AP012057">
    <property type="protein sequence ID" value="BAN01617.1"/>
    <property type="molecule type" value="Genomic_DNA"/>
</dbReference>
<keyword evidence="3" id="KW-0804">Transcription</keyword>
<dbReference type="InterPro" id="IPR009057">
    <property type="entry name" value="Homeodomain-like_sf"/>
</dbReference>
<dbReference type="Proteomes" id="UP000011863">
    <property type="component" value="Chromosome"/>
</dbReference>
<evidence type="ECO:0000256" key="3">
    <source>
        <dbReference type="ARBA" id="ARBA00023163"/>
    </source>
</evidence>
<dbReference type="PANTHER" id="PTHR30055:SF234">
    <property type="entry name" value="HTH-TYPE TRANSCRIPTIONAL REGULATOR BETI"/>
    <property type="match status" value="1"/>
</dbReference>
<feature type="DNA-binding region" description="H-T-H motif" evidence="4">
    <location>
        <begin position="40"/>
        <end position="59"/>
    </location>
</feature>
<dbReference type="GO" id="GO:0003700">
    <property type="term" value="F:DNA-binding transcription factor activity"/>
    <property type="evidence" value="ECO:0007669"/>
    <property type="project" value="TreeGrafter"/>
</dbReference>
<evidence type="ECO:0000256" key="4">
    <source>
        <dbReference type="PROSITE-ProRule" id="PRU00335"/>
    </source>
</evidence>
<evidence type="ECO:0000256" key="2">
    <source>
        <dbReference type="ARBA" id="ARBA00023125"/>
    </source>
</evidence>
<dbReference type="PROSITE" id="PS50977">
    <property type="entry name" value="HTH_TETR_2"/>
    <property type="match status" value="1"/>
</dbReference>
<organism evidence="6 7">
    <name type="scientific">Ilumatobacter coccineus (strain NBRC 103263 / KCTC 29153 / YM16-304)</name>
    <dbReference type="NCBI Taxonomy" id="1313172"/>
    <lineage>
        <taxon>Bacteria</taxon>
        <taxon>Bacillati</taxon>
        <taxon>Actinomycetota</taxon>
        <taxon>Acidimicrobiia</taxon>
        <taxon>Acidimicrobiales</taxon>
        <taxon>Ilumatobacteraceae</taxon>
        <taxon>Ilumatobacter</taxon>
    </lineage>
</organism>
<dbReference type="InterPro" id="IPR001647">
    <property type="entry name" value="HTH_TetR"/>
</dbReference>
<dbReference type="InterPro" id="IPR050109">
    <property type="entry name" value="HTH-type_TetR-like_transc_reg"/>
</dbReference>
<dbReference type="PANTHER" id="PTHR30055">
    <property type="entry name" value="HTH-TYPE TRANSCRIPTIONAL REGULATOR RUTR"/>
    <property type="match status" value="1"/>
</dbReference>
<evidence type="ECO:0000313" key="6">
    <source>
        <dbReference type="EMBL" id="BAN01617.1"/>
    </source>
</evidence>
<dbReference type="Gene3D" id="1.10.357.10">
    <property type="entry name" value="Tetracycline Repressor, domain 2"/>
    <property type="match status" value="1"/>
</dbReference>
<proteinExistence type="predicted"/>
<dbReference type="KEGG" id="aym:YM304_13030"/>
<evidence type="ECO:0000313" key="7">
    <source>
        <dbReference type="Proteomes" id="UP000011863"/>
    </source>
</evidence>